<dbReference type="EMBL" id="JABEYC010000260">
    <property type="protein sequence ID" value="KAF4980001.1"/>
    <property type="molecule type" value="Genomic_DNA"/>
</dbReference>
<evidence type="ECO:0000313" key="1">
    <source>
        <dbReference type="EMBL" id="KAF4980001.1"/>
    </source>
</evidence>
<dbReference type="Proteomes" id="UP000635477">
    <property type="component" value="Unassembled WGS sequence"/>
</dbReference>
<gene>
    <name evidence="1" type="ORF">FZEAL_3863</name>
</gene>
<dbReference type="OrthoDB" id="4998165at2759"/>
<name>A0A8H4XLC7_9HYPO</name>
<organism evidence="1 2">
    <name type="scientific">Fusarium zealandicum</name>
    <dbReference type="NCBI Taxonomy" id="1053134"/>
    <lineage>
        <taxon>Eukaryota</taxon>
        <taxon>Fungi</taxon>
        <taxon>Dikarya</taxon>
        <taxon>Ascomycota</taxon>
        <taxon>Pezizomycotina</taxon>
        <taxon>Sordariomycetes</taxon>
        <taxon>Hypocreomycetidae</taxon>
        <taxon>Hypocreales</taxon>
        <taxon>Nectriaceae</taxon>
        <taxon>Fusarium</taxon>
        <taxon>Fusarium staphyleae species complex</taxon>
    </lineage>
</organism>
<keyword evidence="2" id="KW-1185">Reference proteome</keyword>
<reference evidence="1" key="2">
    <citation type="submission" date="2020-05" db="EMBL/GenBank/DDBJ databases">
        <authorList>
            <person name="Kim H.-S."/>
            <person name="Proctor R.H."/>
            <person name="Brown D.W."/>
        </authorList>
    </citation>
    <scope>NUCLEOTIDE SEQUENCE</scope>
    <source>
        <strain evidence="1">NRRL 22465</strain>
    </source>
</reference>
<proteinExistence type="predicted"/>
<protein>
    <submittedName>
        <fullName evidence="1">Uncharacterized protein</fullName>
    </submittedName>
</protein>
<comment type="caution">
    <text evidence="1">The sequence shown here is derived from an EMBL/GenBank/DDBJ whole genome shotgun (WGS) entry which is preliminary data.</text>
</comment>
<accession>A0A8H4XLC7</accession>
<reference evidence="1" key="1">
    <citation type="journal article" date="2020" name="BMC Genomics">
        <title>Correction to: Identification and distribution of gene clusters required for synthesis of sphingolipid metabolism inhibitors in diverse species of the filamentous fungus Fusarium.</title>
        <authorList>
            <person name="Kim H.S."/>
            <person name="Lohmar J.M."/>
            <person name="Busman M."/>
            <person name="Brown D.W."/>
            <person name="Naumann T.A."/>
            <person name="Divon H.H."/>
            <person name="Lysoe E."/>
            <person name="Uhlig S."/>
            <person name="Proctor R.H."/>
        </authorList>
    </citation>
    <scope>NUCLEOTIDE SEQUENCE</scope>
    <source>
        <strain evidence="1">NRRL 22465</strain>
    </source>
</reference>
<sequence>MEEENEAPGDIPPSMACLRYLCAIEGLCFPALDEELLCSEIEYLLGGRLQTEASPGTIEGRVNDILEVCERNFMAMSLSGEEAFWVRAVGVLVHEWVQAVPPYSLMRLVGAIIMARFNFIQDQGNFDVPDNMVACNADILLFNTLLYSDGDELVLDVDWGVDFIVGHLEASRDRKRELYWREHGTTAMPDDIVTTLPVTGQPNPRPGTSLAWFQERYEAWVECLDYLGSDPDELARAFILFNDNYSNNRSF</sequence>
<dbReference type="AlphaFoldDB" id="A0A8H4XLC7"/>
<evidence type="ECO:0000313" key="2">
    <source>
        <dbReference type="Proteomes" id="UP000635477"/>
    </source>
</evidence>